<evidence type="ECO:0000313" key="2">
    <source>
        <dbReference type="Proteomes" id="UP001152531"/>
    </source>
</evidence>
<comment type="caution">
    <text evidence="1">The sequence shown here is derived from an EMBL/GenBank/DDBJ whole genome shotgun (WGS) entry which is preliminary data.</text>
</comment>
<accession>A0ACA9Y189</accession>
<dbReference type="EMBL" id="CALSDN010000001">
    <property type="protein sequence ID" value="CAH6718658.1"/>
    <property type="molecule type" value="Genomic_DNA"/>
</dbReference>
<reference evidence="1" key="1">
    <citation type="submission" date="2022-06" db="EMBL/GenBank/DDBJ databases">
        <authorList>
            <person name="Legras J.-L."/>
            <person name="Devillers H."/>
            <person name="Grondin C."/>
        </authorList>
    </citation>
    <scope>NUCLEOTIDE SEQUENCE</scope>
    <source>
        <strain evidence="1">CLIB 1444</strain>
    </source>
</reference>
<keyword evidence="2" id="KW-1185">Reference proteome</keyword>
<gene>
    <name evidence="1" type="ORF">CLIB1444_01S11672</name>
</gene>
<name>A0ACA9Y189_9ASCO</name>
<protein>
    <submittedName>
        <fullName evidence="1">Sporulation-specific chitinase 2</fullName>
    </submittedName>
</protein>
<sequence>MTLGILGKHWGIGRKRGNGENEGVGELGETKSLSTGVYYSNWSIYQRKHSPNDIDYEAIDQVYYAFLVLDSNTGKLKFSDTWCDLEMPLSGPGGSTLGLVNVFKQLKVKYPKLKVSFSIGGWGANESFKVVARNEHLVTEFARSCGEFLRNYEFDGIDIDWEYPQTTEEGKQFLNMIRLVKQEMNRVKPGSSLSIAAPAGDDNIKHLRIGDMNQYLDRWNLMCYDFTGSWSQKSGYHSNLYGFNGDNSLNTSEVVHKYIKQGASTHKIIVGMPLYGRIFPGTKKIGTPFDTSKIQGEGTIDYKQLPLPGSQEVFDDKAISVYCYDNSQLITYDNSTTIRYKAEFIKNNHLGGGMFWDSAGDSRPSLITEFSRACK</sequence>
<organism evidence="1 2">
    <name type="scientific">[Candida] jaroonii</name>
    <dbReference type="NCBI Taxonomy" id="467808"/>
    <lineage>
        <taxon>Eukaryota</taxon>
        <taxon>Fungi</taxon>
        <taxon>Dikarya</taxon>
        <taxon>Ascomycota</taxon>
        <taxon>Saccharomycotina</taxon>
        <taxon>Pichiomycetes</taxon>
        <taxon>Debaryomycetaceae</taxon>
        <taxon>Yamadazyma</taxon>
    </lineage>
</organism>
<proteinExistence type="predicted"/>
<dbReference type="Proteomes" id="UP001152531">
    <property type="component" value="Unassembled WGS sequence"/>
</dbReference>
<evidence type="ECO:0000313" key="1">
    <source>
        <dbReference type="EMBL" id="CAH6718658.1"/>
    </source>
</evidence>